<dbReference type="Proteomes" id="UP001059380">
    <property type="component" value="Chromosome"/>
</dbReference>
<dbReference type="EMBL" id="CP093313">
    <property type="protein sequence ID" value="UWZ86667.1"/>
    <property type="molecule type" value="Genomic_DNA"/>
</dbReference>
<feature type="region of interest" description="Disordered" evidence="3">
    <location>
        <begin position="569"/>
        <end position="604"/>
    </location>
</feature>
<proteinExistence type="inferred from homology"/>
<dbReference type="Pfam" id="PF00933">
    <property type="entry name" value="Glyco_hydro_3"/>
    <property type="match status" value="1"/>
</dbReference>
<dbReference type="RefSeq" id="WP_260796304.1">
    <property type="nucleotide sequence ID" value="NZ_CP093313.1"/>
</dbReference>
<dbReference type="SMART" id="SM01217">
    <property type="entry name" value="Fn3_like"/>
    <property type="match status" value="1"/>
</dbReference>
<feature type="region of interest" description="Disordered" evidence="3">
    <location>
        <begin position="72"/>
        <end position="91"/>
    </location>
</feature>
<dbReference type="PRINTS" id="PR00133">
    <property type="entry name" value="GLHYDRLASE3"/>
</dbReference>
<reference evidence="5" key="1">
    <citation type="submission" date="2021-04" db="EMBL/GenBank/DDBJ databases">
        <title>Phylogenetic analysis of Acidobacteriaceae.</title>
        <authorList>
            <person name="Qiu L."/>
            <person name="Zhang Q."/>
        </authorList>
    </citation>
    <scope>NUCLEOTIDE SEQUENCE</scope>
    <source>
        <strain evidence="5">DSM 25168</strain>
    </source>
</reference>
<dbReference type="PANTHER" id="PTHR42715:SF10">
    <property type="entry name" value="BETA-GLUCOSIDASE"/>
    <property type="match status" value="1"/>
</dbReference>
<feature type="domain" description="Fibronectin type III-like" evidence="4">
    <location>
        <begin position="672"/>
        <end position="741"/>
    </location>
</feature>
<evidence type="ECO:0000313" key="5">
    <source>
        <dbReference type="EMBL" id="UWZ86667.1"/>
    </source>
</evidence>
<gene>
    <name evidence="5" type="ORF">MOP44_12145</name>
</gene>
<accession>A0A9J7BUW3</accession>
<protein>
    <submittedName>
        <fullName evidence="5">Glycoside hydrolase family 3 C-terminal domain-containing protein</fullName>
    </submittedName>
</protein>
<dbReference type="Pfam" id="PF01915">
    <property type="entry name" value="Glyco_hydro_3_C"/>
    <property type="match status" value="1"/>
</dbReference>
<dbReference type="InterPro" id="IPR050288">
    <property type="entry name" value="Cellulose_deg_GH3"/>
</dbReference>
<evidence type="ECO:0000259" key="4">
    <source>
        <dbReference type="SMART" id="SM01217"/>
    </source>
</evidence>
<dbReference type="InterPro" id="IPR026891">
    <property type="entry name" value="Fn3-like"/>
</dbReference>
<dbReference type="AlphaFoldDB" id="A0A9J7BUW3"/>
<evidence type="ECO:0000313" key="6">
    <source>
        <dbReference type="Proteomes" id="UP001059380"/>
    </source>
</evidence>
<dbReference type="GO" id="GO:0005975">
    <property type="term" value="P:carbohydrate metabolic process"/>
    <property type="evidence" value="ECO:0007669"/>
    <property type="project" value="InterPro"/>
</dbReference>
<organism evidence="5 6">
    <name type="scientific">Occallatibacter riparius</name>
    <dbReference type="NCBI Taxonomy" id="1002689"/>
    <lineage>
        <taxon>Bacteria</taxon>
        <taxon>Pseudomonadati</taxon>
        <taxon>Acidobacteriota</taxon>
        <taxon>Terriglobia</taxon>
        <taxon>Terriglobales</taxon>
        <taxon>Acidobacteriaceae</taxon>
        <taxon>Occallatibacter</taxon>
    </lineage>
</organism>
<dbReference type="InterPro" id="IPR002772">
    <property type="entry name" value="Glyco_hydro_3_C"/>
</dbReference>
<dbReference type="Pfam" id="PF14310">
    <property type="entry name" value="Fn3-like"/>
    <property type="match status" value="1"/>
</dbReference>
<dbReference type="KEGG" id="orp:MOP44_12145"/>
<dbReference type="SUPFAM" id="SSF51445">
    <property type="entry name" value="(Trans)glycosidases"/>
    <property type="match status" value="1"/>
</dbReference>
<keyword evidence="6" id="KW-1185">Reference proteome</keyword>
<evidence type="ECO:0000256" key="1">
    <source>
        <dbReference type="ARBA" id="ARBA00005336"/>
    </source>
</evidence>
<dbReference type="Gene3D" id="2.60.40.10">
    <property type="entry name" value="Immunoglobulins"/>
    <property type="match status" value="1"/>
</dbReference>
<evidence type="ECO:0000256" key="2">
    <source>
        <dbReference type="ARBA" id="ARBA00022801"/>
    </source>
</evidence>
<dbReference type="InterPro" id="IPR017853">
    <property type="entry name" value="GH"/>
</dbReference>
<comment type="similarity">
    <text evidence="1">Belongs to the glycosyl hydrolase 3 family.</text>
</comment>
<dbReference type="InterPro" id="IPR001764">
    <property type="entry name" value="Glyco_hydro_3_N"/>
</dbReference>
<keyword evidence="2 5" id="KW-0378">Hydrolase</keyword>
<name>A0A9J7BUW3_9BACT</name>
<dbReference type="GO" id="GO:0004553">
    <property type="term" value="F:hydrolase activity, hydrolyzing O-glycosyl compounds"/>
    <property type="evidence" value="ECO:0007669"/>
    <property type="project" value="InterPro"/>
</dbReference>
<dbReference type="InterPro" id="IPR013783">
    <property type="entry name" value="Ig-like_fold"/>
</dbReference>
<dbReference type="Gene3D" id="3.20.20.300">
    <property type="entry name" value="Glycoside hydrolase, family 3, N-terminal domain"/>
    <property type="match status" value="1"/>
</dbReference>
<dbReference type="InterPro" id="IPR036962">
    <property type="entry name" value="Glyco_hydro_3_N_sf"/>
</dbReference>
<sequence>MRSNRPASPVRLALTLATVATISIPMLAQRPQGQHKVTGPWQNTSLSPDERADLVLKELTLDEKIALLHGVGMPTDEPVTPENADSNRGVGYTQGVKRLGIPGIDMSDAAYGVRSSGVNGRYSTALPANVAAAASWDTDAAYEYGKLIGTELRAQGFNMTLGGGVDITREPRNGRTFEYLGEDPILAGELVAKLIQGTQSQNVIGDIKHYAFNDQESGRNIVDVTVDKRAAHESDLLAFEIGVLKGKPAAVMCSYNRVHGDFACENDWLLNEVLKKGWKFPGFVLSDWGGTHSTEKASKNGLDNEQPGWRFFGPKYKEAVEAGRIPQAELDEHVHRILRSMFATGVIDHPRQRFVVDPIAGLETARKIEEGSIVLLKNKGNALPLKANAVKTIAVIGAHSDVGMISGGGSAQVDPIGGNALKPFGQGPTHWLEEIWFPSSPLKAIQARAPHANVKYDAGVDPAAAAAAAKGADVAIVFAYRWESEGMDLPNLSLEKYKADGKEVDQDAVIAAVAAANPHTVVVLESGSPVTMPWVDAPAAILEAWYAGSDGANAVGNVLFGTVNPSGKLPNTFPKSEDDLPRPKIAPPPPMHWSAPSQDGSEPKVPDYGVTYDEGVKVGYKWYDTEKKTVLFPFGYGLSYTTFGYSGLKADAGDTVKVTFTLANTGAKEGAEVAEVYAALPAAAQEPPKRLVGFAKVNLKPGEKKPVTIEIEKKYLSIWDESKNDWSLLPGDYTLMVGGSSDKLPLKATVSLK</sequence>
<dbReference type="PANTHER" id="PTHR42715">
    <property type="entry name" value="BETA-GLUCOSIDASE"/>
    <property type="match status" value="1"/>
</dbReference>
<evidence type="ECO:0000256" key="3">
    <source>
        <dbReference type="SAM" id="MobiDB-lite"/>
    </source>
</evidence>
<dbReference type="Gene3D" id="3.40.50.1700">
    <property type="entry name" value="Glycoside hydrolase family 3 C-terminal domain"/>
    <property type="match status" value="1"/>
</dbReference>
<dbReference type="SUPFAM" id="SSF52279">
    <property type="entry name" value="Beta-D-glucan exohydrolase, C-terminal domain"/>
    <property type="match status" value="1"/>
</dbReference>
<dbReference type="InterPro" id="IPR036881">
    <property type="entry name" value="Glyco_hydro_3_C_sf"/>
</dbReference>